<proteinExistence type="predicted"/>
<feature type="transmembrane region" description="Helical" evidence="2">
    <location>
        <begin position="273"/>
        <end position="294"/>
    </location>
</feature>
<dbReference type="PANTHER" id="PTHR38457">
    <property type="entry name" value="REGULATOR ABRB-RELATED"/>
    <property type="match status" value="1"/>
</dbReference>
<feature type="transmembrane region" description="Helical" evidence="2">
    <location>
        <begin position="306"/>
        <end position="327"/>
    </location>
</feature>
<dbReference type="AlphaFoldDB" id="A0A547Q9W5"/>
<evidence type="ECO:0000313" key="3">
    <source>
        <dbReference type="EMBL" id="TRD23185.1"/>
    </source>
</evidence>
<feature type="transmembrane region" description="Helical" evidence="2">
    <location>
        <begin position="99"/>
        <end position="120"/>
    </location>
</feature>
<evidence type="ECO:0000256" key="2">
    <source>
        <dbReference type="SAM" id="Phobius"/>
    </source>
</evidence>
<keyword evidence="2" id="KW-0812">Transmembrane</keyword>
<keyword evidence="2" id="KW-0472">Membrane</keyword>
<reference evidence="3 4" key="1">
    <citation type="submission" date="2019-06" db="EMBL/GenBank/DDBJ databases">
        <title>Paenimaribius caenipelagi gen. nov., sp. nov., isolated from a tidal flat.</title>
        <authorList>
            <person name="Yoon J.-H."/>
        </authorList>
    </citation>
    <scope>NUCLEOTIDE SEQUENCE [LARGE SCALE GENOMIC DNA]</scope>
    <source>
        <strain evidence="3 4">JBTF-M29</strain>
    </source>
</reference>
<dbReference type="GO" id="GO:0010468">
    <property type="term" value="P:regulation of gene expression"/>
    <property type="evidence" value="ECO:0007669"/>
    <property type="project" value="InterPro"/>
</dbReference>
<gene>
    <name evidence="3" type="ORF">FEV53_01100</name>
</gene>
<feature type="transmembrane region" description="Helical" evidence="2">
    <location>
        <begin position="132"/>
        <end position="150"/>
    </location>
</feature>
<dbReference type="Pfam" id="PF05145">
    <property type="entry name" value="AbrB"/>
    <property type="match status" value="1"/>
</dbReference>
<organism evidence="3 4">
    <name type="scientific">Palleronia caenipelagi</name>
    <dbReference type="NCBI Taxonomy" id="2489174"/>
    <lineage>
        <taxon>Bacteria</taxon>
        <taxon>Pseudomonadati</taxon>
        <taxon>Pseudomonadota</taxon>
        <taxon>Alphaproteobacteria</taxon>
        <taxon>Rhodobacterales</taxon>
        <taxon>Roseobacteraceae</taxon>
        <taxon>Palleronia</taxon>
    </lineage>
</organism>
<dbReference type="EMBL" id="VFSV01000002">
    <property type="protein sequence ID" value="TRD23185.1"/>
    <property type="molecule type" value="Genomic_DNA"/>
</dbReference>
<evidence type="ECO:0000256" key="1">
    <source>
        <dbReference type="SAM" id="MobiDB-lite"/>
    </source>
</evidence>
<comment type="caution">
    <text evidence="3">The sequence shown here is derived from an EMBL/GenBank/DDBJ whole genome shotgun (WGS) entry which is preliminary data.</text>
</comment>
<sequence length="357" mass="37137">MRSGRPCSSADRRLTSPPEGPQDSLMRHTLTLIAGFAGAALAVALGLPVGALIGAALATGALTAMGRHLEVSKLVRDLGFCLIGVTLGSGIGPDFGADLVRWAPSIAMLILNTVLILWLGTSILRRRAGLNPEIALLAATPGSLSTVMALTSESREDVRPVFVLQSMRIFLVVFLVPPVTFLLQPPVPPDVSAQMGWVWLTLIVAIALPLGRGLSGLPAGCLLSGMVLSGLAHATGLTDGRPPEIASFSGMAIAGTVLGARLSGLSLRDLKGLATVTFVLLATTLVLTLAMVVLTSLMFGYNMGALWVAFAPGGIEAMAAIGVALGYDPAFIAVHHLSRILFLTLGIPFLMIRLRGR</sequence>
<dbReference type="GO" id="GO:0016020">
    <property type="term" value="C:membrane"/>
    <property type="evidence" value="ECO:0007669"/>
    <property type="project" value="InterPro"/>
</dbReference>
<feature type="transmembrane region" description="Helical" evidence="2">
    <location>
        <begin position="195"/>
        <end position="211"/>
    </location>
</feature>
<dbReference type="Proteomes" id="UP000318590">
    <property type="component" value="Unassembled WGS sequence"/>
</dbReference>
<protein>
    <submittedName>
        <fullName evidence="3">AbrB family transcriptional regulator</fullName>
    </submittedName>
</protein>
<feature type="region of interest" description="Disordered" evidence="1">
    <location>
        <begin position="1"/>
        <end position="23"/>
    </location>
</feature>
<accession>A0A547Q9W5</accession>
<dbReference type="PIRSF" id="PIRSF038991">
    <property type="entry name" value="Protein_AbrB"/>
    <property type="match status" value="1"/>
</dbReference>
<keyword evidence="2" id="KW-1133">Transmembrane helix</keyword>
<dbReference type="InterPro" id="IPR007820">
    <property type="entry name" value="AbrB_fam"/>
</dbReference>
<name>A0A547Q9W5_9RHOB</name>
<feature type="transmembrane region" description="Helical" evidence="2">
    <location>
        <begin position="333"/>
        <end position="352"/>
    </location>
</feature>
<dbReference type="OrthoDB" id="7157734at2"/>
<keyword evidence="4" id="KW-1185">Reference proteome</keyword>
<feature type="transmembrane region" description="Helical" evidence="2">
    <location>
        <begin position="32"/>
        <end position="62"/>
    </location>
</feature>
<evidence type="ECO:0000313" key="4">
    <source>
        <dbReference type="Proteomes" id="UP000318590"/>
    </source>
</evidence>
<feature type="transmembrane region" description="Helical" evidence="2">
    <location>
        <begin position="162"/>
        <end position="183"/>
    </location>
</feature>
<dbReference type="PANTHER" id="PTHR38457:SF1">
    <property type="entry name" value="REGULATOR ABRB-RELATED"/>
    <property type="match status" value="1"/>
</dbReference>